<organism evidence="3 4">
    <name type="scientific">Streptomyces lateritius</name>
    <dbReference type="NCBI Taxonomy" id="67313"/>
    <lineage>
        <taxon>Bacteria</taxon>
        <taxon>Bacillati</taxon>
        <taxon>Actinomycetota</taxon>
        <taxon>Actinomycetes</taxon>
        <taxon>Kitasatosporales</taxon>
        <taxon>Streptomycetaceae</taxon>
        <taxon>Streptomyces</taxon>
    </lineage>
</organism>
<gene>
    <name evidence="3" type="ORF">ACF05T_23720</name>
</gene>
<feature type="signal peptide" evidence="2">
    <location>
        <begin position="1"/>
        <end position="32"/>
    </location>
</feature>
<keyword evidence="2" id="KW-0732">Signal</keyword>
<sequence length="374" mass="38537">MARRAGRRSAAGTALAALVLALAVPAWTPAQAAGPRPCPPSVTVLGTLSATGGGVVTDLGRGGTAVGGSGGKPVYWRGTRVRAVPLPAGHTGGTVEAVNRHGLMVGTLSGPGRGPTPFSYRAGARAVTLLPGGGYAKDVDDRGRIVGYRHGADGWATGVEWSGRTIRRELAVPAHVRVEEVTGINNRGQVVGRGYGEGEEYAGYHVALLWSADRSAPARELPPVNPGDTYSSYAPRDIDDRGRMAGTFSYSRAMESAGLHWAPPYTEAPLWIAPPGGRTSATLEDVSPSGGVAVGTVADSPITGPWPPDTAPPEQAQYWPGAGPALVLPRLAPEGASAAYAVADDDRVGGRAVDAAGRLRPVIWTCASRQAYHP</sequence>
<name>A0ABW6YGW8_9ACTN</name>
<feature type="region of interest" description="Disordered" evidence="1">
    <location>
        <begin position="219"/>
        <end position="238"/>
    </location>
</feature>
<proteinExistence type="predicted"/>
<dbReference type="InterPro" id="IPR006311">
    <property type="entry name" value="TAT_signal"/>
</dbReference>
<evidence type="ECO:0000313" key="4">
    <source>
        <dbReference type="Proteomes" id="UP001603013"/>
    </source>
</evidence>
<evidence type="ECO:0000256" key="2">
    <source>
        <dbReference type="SAM" id="SignalP"/>
    </source>
</evidence>
<reference evidence="3 4" key="1">
    <citation type="submission" date="2024-10" db="EMBL/GenBank/DDBJ databases">
        <title>The Natural Products Discovery Center: Release of the First 8490 Sequenced Strains for Exploring Actinobacteria Biosynthetic Diversity.</title>
        <authorList>
            <person name="Kalkreuter E."/>
            <person name="Kautsar S.A."/>
            <person name="Yang D."/>
            <person name="Bader C.D."/>
            <person name="Teijaro C.N."/>
            <person name="Fluegel L."/>
            <person name="Davis C.M."/>
            <person name="Simpson J.R."/>
            <person name="Lauterbach L."/>
            <person name="Steele A.D."/>
            <person name="Gui C."/>
            <person name="Meng S."/>
            <person name="Li G."/>
            <person name="Viehrig K."/>
            <person name="Ye F."/>
            <person name="Su P."/>
            <person name="Kiefer A.F."/>
            <person name="Nichols A."/>
            <person name="Cepeda A.J."/>
            <person name="Yan W."/>
            <person name="Fan B."/>
            <person name="Jiang Y."/>
            <person name="Adhikari A."/>
            <person name="Zheng C.-J."/>
            <person name="Schuster L."/>
            <person name="Cowan T.M."/>
            <person name="Smanski M.J."/>
            <person name="Chevrette M.G."/>
            <person name="De Carvalho L.P.S."/>
            <person name="Shen B."/>
        </authorList>
    </citation>
    <scope>NUCLEOTIDE SEQUENCE [LARGE SCALE GENOMIC DNA]</scope>
    <source>
        <strain evidence="3 4">NPDC015755</strain>
    </source>
</reference>
<dbReference type="EMBL" id="JBIBSM010000013">
    <property type="protein sequence ID" value="MFF8279098.1"/>
    <property type="molecule type" value="Genomic_DNA"/>
</dbReference>
<accession>A0ABW6YGW8</accession>
<dbReference type="PROSITE" id="PS51318">
    <property type="entry name" value="TAT"/>
    <property type="match status" value="1"/>
</dbReference>
<dbReference type="RefSeq" id="WP_391936144.1">
    <property type="nucleotide sequence ID" value="NZ_JBIBSM010000013.1"/>
</dbReference>
<evidence type="ECO:0000313" key="3">
    <source>
        <dbReference type="EMBL" id="MFF8279098.1"/>
    </source>
</evidence>
<comment type="caution">
    <text evidence="3">The sequence shown here is derived from an EMBL/GenBank/DDBJ whole genome shotgun (WGS) entry which is preliminary data.</text>
</comment>
<protein>
    <submittedName>
        <fullName evidence="3">Uncharacterized protein</fullName>
    </submittedName>
</protein>
<evidence type="ECO:0000256" key="1">
    <source>
        <dbReference type="SAM" id="MobiDB-lite"/>
    </source>
</evidence>
<keyword evidence="4" id="KW-1185">Reference proteome</keyword>
<feature type="chain" id="PRO_5046441405" evidence="2">
    <location>
        <begin position="33"/>
        <end position="374"/>
    </location>
</feature>
<dbReference type="Proteomes" id="UP001603013">
    <property type="component" value="Unassembled WGS sequence"/>
</dbReference>